<organism evidence="3 4">
    <name type="scientific">Coriobacterium glomerans (strain ATCC 49209 / DSM 20642 / JCM 10262 / PW2)</name>
    <dbReference type="NCBI Taxonomy" id="700015"/>
    <lineage>
        <taxon>Bacteria</taxon>
        <taxon>Bacillati</taxon>
        <taxon>Actinomycetota</taxon>
        <taxon>Coriobacteriia</taxon>
        <taxon>Coriobacteriales</taxon>
        <taxon>Coriobacteriaceae</taxon>
        <taxon>Coriobacterium</taxon>
    </lineage>
</organism>
<dbReference type="eggNOG" id="ENOG5031TTJ">
    <property type="taxonomic scope" value="Bacteria"/>
</dbReference>
<feature type="region of interest" description="Disordered" evidence="1">
    <location>
        <begin position="1"/>
        <end position="30"/>
    </location>
</feature>
<dbReference type="AlphaFoldDB" id="F2NA01"/>
<keyword evidence="2" id="KW-0472">Membrane</keyword>
<evidence type="ECO:0000256" key="2">
    <source>
        <dbReference type="SAM" id="Phobius"/>
    </source>
</evidence>
<evidence type="ECO:0000313" key="3">
    <source>
        <dbReference type="EMBL" id="AEB06256.1"/>
    </source>
</evidence>
<accession>F2NA01</accession>
<dbReference type="Proteomes" id="UP000006851">
    <property type="component" value="Chromosome"/>
</dbReference>
<feature type="transmembrane region" description="Helical" evidence="2">
    <location>
        <begin position="39"/>
        <end position="60"/>
    </location>
</feature>
<feature type="compositionally biased region" description="Basic residues" evidence="1">
    <location>
        <begin position="1"/>
        <end position="26"/>
    </location>
</feature>
<keyword evidence="2" id="KW-1133">Transmembrane helix</keyword>
<reference evidence="4" key="1">
    <citation type="journal article" date="2013" name="Stand. Genomic Sci.">
        <title>Complete genome sequence of Coriobacterium glomerans type strain (PW2(T)) from the midgut of Pyrrhocoris apterus L. (red soldier bug).</title>
        <authorList>
            <person name="Stackebrandt E."/>
            <person name="Zeytun A."/>
            <person name="Lapidus A."/>
            <person name="Nolan M."/>
            <person name="Lucas S."/>
            <person name="Hammon N."/>
            <person name="Deshpande S."/>
            <person name="Cheng J.F."/>
            <person name="Tapia R."/>
            <person name="Goodwin L.A."/>
            <person name="Pitluck S."/>
            <person name="Liolios K."/>
            <person name="Pagani I."/>
            <person name="Ivanova N."/>
            <person name="Mavromatis K."/>
            <person name="Mikhailova N."/>
            <person name="Huntemann M."/>
            <person name="Pati A."/>
            <person name="Chen A."/>
            <person name="Palaniappan K."/>
            <person name="Chang Y.J."/>
            <person name="Land M."/>
            <person name="Hauser L."/>
            <person name="Rohde M."/>
            <person name="Pukall R."/>
            <person name="Goker M."/>
            <person name="Detter J.C."/>
            <person name="Woyke T."/>
            <person name="Bristow J."/>
            <person name="Eisen J.A."/>
            <person name="Markowitz V."/>
            <person name="Hugenholtz P."/>
            <person name="Kyrpides N.C."/>
            <person name="Klenk H.P."/>
        </authorList>
    </citation>
    <scope>NUCLEOTIDE SEQUENCE</scope>
    <source>
        <strain evidence="4">ATCC 49209 / DSM 20642 / JCM 10262 / PW2</strain>
    </source>
</reference>
<protein>
    <recommendedName>
        <fullName evidence="5">DUF5105 domain-containing protein</fullName>
    </recommendedName>
</protein>
<gene>
    <name evidence="3" type="ordered locus">Corgl_0129</name>
</gene>
<name>F2NA01_CORGP</name>
<evidence type="ECO:0008006" key="5">
    <source>
        <dbReference type="Google" id="ProtNLM"/>
    </source>
</evidence>
<dbReference type="HOGENOM" id="CLU_107077_0_0_11"/>
<evidence type="ECO:0000313" key="4">
    <source>
        <dbReference type="Proteomes" id="UP000006851"/>
    </source>
</evidence>
<dbReference type="STRING" id="700015.Corgl_0129"/>
<keyword evidence="4" id="KW-1185">Reference proteome</keyword>
<sequence length="225" mass="24736">MTHEIRHRSSRSAMRVRHRSPRRSHRLSGQLNPPRRGVFVVRLIAALAVCAVGLILFTLLSAPSARKLITEDLSARLDKLESADSDIMDRIESASAERFKTIGVDSTEFAKAYLADFDYRIGDIDIDGDNATAKVTVTTRRLSSVLSAFSTDYQREVRSLDQAPDPEQSATLAGKSLLQAAKDTEPEDHVLTIAYHHDAGGGWQMQDSSWRNELSSALGAQGKSA</sequence>
<proteinExistence type="predicted"/>
<dbReference type="EMBL" id="CP002628">
    <property type="protein sequence ID" value="AEB06256.1"/>
    <property type="molecule type" value="Genomic_DNA"/>
</dbReference>
<dbReference type="KEGG" id="cgo:Corgl_0129"/>
<evidence type="ECO:0000256" key="1">
    <source>
        <dbReference type="SAM" id="MobiDB-lite"/>
    </source>
</evidence>
<keyword evidence="2" id="KW-0812">Transmembrane</keyword>